<dbReference type="Gene3D" id="1.10.287.4300">
    <property type="entry name" value="Stage III sporulation protein AH-like"/>
    <property type="match status" value="1"/>
</dbReference>
<evidence type="ECO:0000313" key="3">
    <source>
        <dbReference type="Proteomes" id="UP001200313"/>
    </source>
</evidence>
<evidence type="ECO:0000313" key="2">
    <source>
        <dbReference type="EMBL" id="MCG4527904.1"/>
    </source>
</evidence>
<dbReference type="RefSeq" id="WP_238074457.1">
    <property type="nucleotide sequence ID" value="NZ_JAKNJB010000022.1"/>
</dbReference>
<sequence>MKLWKRNAVVAVIVLFVCAAVYLNWSYSQEGNGASAGTGKVLGEAALVGGSGADTDALFGNKGGASPTPSASDGTQAPQTSSGYFASARLNRQQARDSALSLLQQAAGDEKADQASVDQANQAIQTMAANTLAEAQIENLVTAKGYGDCVAFLSDNGISVVVSASENGLTDTDTARISEIVMGETGLKASQIKIIEAS</sequence>
<dbReference type="Proteomes" id="UP001200313">
    <property type="component" value="Unassembled WGS sequence"/>
</dbReference>
<reference evidence="2 3" key="1">
    <citation type="submission" date="2022-01" db="EMBL/GenBank/DDBJ databases">
        <title>Collection of gut derived symbiotic bacterial strains cultured from healthy donors.</title>
        <authorList>
            <person name="Lin H."/>
            <person name="Kohout C."/>
            <person name="Waligurski E."/>
            <person name="Pamer E.G."/>
        </authorList>
    </citation>
    <scope>NUCLEOTIDE SEQUENCE [LARGE SCALE GENOMIC DNA]</scope>
    <source>
        <strain evidence="2 3">DFI.3.7</strain>
    </source>
</reference>
<evidence type="ECO:0000256" key="1">
    <source>
        <dbReference type="SAM" id="MobiDB-lite"/>
    </source>
</evidence>
<keyword evidence="3" id="KW-1185">Reference proteome</keyword>
<gene>
    <name evidence="2" type="ORF">L0P79_12650</name>
</gene>
<feature type="compositionally biased region" description="Polar residues" evidence="1">
    <location>
        <begin position="67"/>
        <end position="80"/>
    </location>
</feature>
<organism evidence="2 3">
    <name type="scientific">Intestinimonas massiliensis</name>
    <name type="common">ex Afouda et al. 2020</name>
    <dbReference type="NCBI Taxonomy" id="1673721"/>
    <lineage>
        <taxon>Bacteria</taxon>
        <taxon>Bacillati</taxon>
        <taxon>Bacillota</taxon>
        <taxon>Clostridia</taxon>
        <taxon>Eubacteriales</taxon>
        <taxon>Intestinimonas</taxon>
    </lineage>
</organism>
<dbReference type="InterPro" id="IPR024232">
    <property type="entry name" value="SpoIIIAH"/>
</dbReference>
<dbReference type="Pfam" id="PF12685">
    <property type="entry name" value="SpoIIIAH"/>
    <property type="match status" value="1"/>
</dbReference>
<proteinExistence type="predicted"/>
<protein>
    <submittedName>
        <fullName evidence="2">SpoIIIAH-like family protein</fullName>
    </submittedName>
</protein>
<accession>A0ABS9MAR9</accession>
<comment type="caution">
    <text evidence="2">The sequence shown here is derived from an EMBL/GenBank/DDBJ whole genome shotgun (WGS) entry which is preliminary data.</text>
</comment>
<feature type="region of interest" description="Disordered" evidence="1">
    <location>
        <begin position="58"/>
        <end position="80"/>
    </location>
</feature>
<dbReference type="InterPro" id="IPR038503">
    <property type="entry name" value="SpoIIIAH_sf"/>
</dbReference>
<dbReference type="EMBL" id="JAKNJB010000022">
    <property type="protein sequence ID" value="MCG4527904.1"/>
    <property type="molecule type" value="Genomic_DNA"/>
</dbReference>
<name>A0ABS9MAR9_9FIRM</name>